<dbReference type="PANTHER" id="PTHR10353:SF36">
    <property type="entry name" value="LP05116P"/>
    <property type="match status" value="1"/>
</dbReference>
<dbReference type="Proteomes" id="UP000245845">
    <property type="component" value="Unassembled WGS sequence"/>
</dbReference>
<keyword evidence="6" id="KW-1185">Reference proteome</keyword>
<dbReference type="Pfam" id="PF00232">
    <property type="entry name" value="Glyco_hydro_1"/>
    <property type="match status" value="1"/>
</dbReference>
<dbReference type="SUPFAM" id="SSF51445">
    <property type="entry name" value="(Trans)glycosidases"/>
    <property type="match status" value="1"/>
</dbReference>
<dbReference type="GO" id="GO:0005975">
    <property type="term" value="P:carbohydrate metabolic process"/>
    <property type="evidence" value="ECO:0007669"/>
    <property type="project" value="InterPro"/>
</dbReference>
<evidence type="ECO:0000256" key="1">
    <source>
        <dbReference type="ARBA" id="ARBA00010838"/>
    </source>
</evidence>
<comment type="caution">
    <text evidence="5">The sequence shown here is derived from an EMBL/GenBank/DDBJ whole genome shotgun (WGS) entry which is preliminary data.</text>
</comment>
<proteinExistence type="inferred from homology"/>
<dbReference type="InterPro" id="IPR001360">
    <property type="entry name" value="Glyco_hydro_1"/>
</dbReference>
<reference evidence="5 6" key="1">
    <citation type="submission" date="2018-05" db="EMBL/GenBank/DDBJ databases">
        <title>The Hungate 1000. A catalogue of reference genomes from the rumen microbiome.</title>
        <authorList>
            <person name="Kelly W."/>
        </authorList>
    </citation>
    <scope>NUCLEOTIDE SEQUENCE [LARGE SCALE GENOMIC DNA]</scope>
    <source>
        <strain evidence="5 6">NLAE-zl-C242</strain>
    </source>
</reference>
<evidence type="ECO:0000256" key="2">
    <source>
        <dbReference type="ARBA" id="ARBA00022801"/>
    </source>
</evidence>
<evidence type="ECO:0000313" key="5">
    <source>
        <dbReference type="EMBL" id="PWJ22566.1"/>
    </source>
</evidence>
<keyword evidence="2" id="KW-0378">Hydrolase</keyword>
<protein>
    <submittedName>
        <fullName evidence="5">Aryl-beta-glucosidase</fullName>
    </submittedName>
</protein>
<evidence type="ECO:0000256" key="4">
    <source>
        <dbReference type="RuleBase" id="RU003690"/>
    </source>
</evidence>
<dbReference type="EMBL" id="QGDL01000018">
    <property type="protein sequence ID" value="PWJ22566.1"/>
    <property type="molecule type" value="Genomic_DNA"/>
</dbReference>
<organism evidence="5 6">
    <name type="scientific">Faecalicatena orotica</name>
    <dbReference type="NCBI Taxonomy" id="1544"/>
    <lineage>
        <taxon>Bacteria</taxon>
        <taxon>Bacillati</taxon>
        <taxon>Bacillota</taxon>
        <taxon>Clostridia</taxon>
        <taxon>Lachnospirales</taxon>
        <taxon>Lachnospiraceae</taxon>
        <taxon>Faecalicatena</taxon>
    </lineage>
</organism>
<dbReference type="AlphaFoldDB" id="A0A2Y9BNK9"/>
<evidence type="ECO:0000256" key="3">
    <source>
        <dbReference type="ARBA" id="ARBA00023295"/>
    </source>
</evidence>
<dbReference type="InterPro" id="IPR017853">
    <property type="entry name" value="GH"/>
</dbReference>
<gene>
    <name evidence="5" type="ORF">A8806_11821</name>
</gene>
<name>A0A2Y9BNK9_9FIRM</name>
<comment type="similarity">
    <text evidence="1 4">Belongs to the glycosyl hydrolase 1 family.</text>
</comment>
<dbReference type="GO" id="GO:0008422">
    <property type="term" value="F:beta-glucosidase activity"/>
    <property type="evidence" value="ECO:0007669"/>
    <property type="project" value="TreeGrafter"/>
</dbReference>
<sequence length="420" mass="48156">MNMNQKETFFIGASTSAHQVEGNNIYSDCWAMEQMKGSVYNEPSLDAADHYNRFEEDISRMAEAGYQAYRFSIEWARIEPRRGDFQFQEIEHYKNVLECCHKNGLIPIVTMHHFSSPKWLTAMGGWENDMTAELFAGYCSYVMEHVGPLIPYVCTINEANMGIQIAKIMQSMEPSELQIGINTDQAQFMESYMKNLGDVFETEPQKVQPFISMRTPHGDEIVRKAHMAARKAIKKKSPETKVGMTFSLFDYQYEEGGKAAAQREWDEDFRHYLPAVAEDDFIGIQNYTRKIITKDGKTRPAQGKLTMAGYEYYPQALGHVIMRVAQDWKKPVIVTENGIATADDTERVAFIREALDGVKQCIESGINVLGYMHWSLLDNFEWNMGYTQTFGLIAVDRRTQKRTPKPSFSSLGEIARQYKN</sequence>
<dbReference type="Gene3D" id="3.20.20.80">
    <property type="entry name" value="Glycosidases"/>
    <property type="match status" value="1"/>
</dbReference>
<evidence type="ECO:0000313" key="6">
    <source>
        <dbReference type="Proteomes" id="UP000245845"/>
    </source>
</evidence>
<accession>A0A2Y9BNK9</accession>
<dbReference type="PRINTS" id="PR00131">
    <property type="entry name" value="GLHYDRLASE1"/>
</dbReference>
<dbReference type="PANTHER" id="PTHR10353">
    <property type="entry name" value="GLYCOSYL HYDROLASE"/>
    <property type="match status" value="1"/>
</dbReference>
<keyword evidence="3" id="KW-0326">Glycosidase</keyword>